<reference evidence="1 2" key="1">
    <citation type="submission" date="2018-05" db="EMBL/GenBank/DDBJ databases">
        <title>Polaribacter aquimarinus sp. nov., isolated from sediment in a sediment of sea.</title>
        <authorList>
            <person name="Lu D."/>
        </authorList>
    </citation>
    <scope>NUCLEOTIDE SEQUENCE [LARGE SCALE GENOMIC DNA]</scope>
    <source>
        <strain evidence="1 2">ZY113</strain>
    </source>
</reference>
<name>A0A2U2J9I7_9FLAO</name>
<dbReference type="RefSeq" id="WP_109405300.1">
    <property type="nucleotide sequence ID" value="NZ_QFFG01000004.1"/>
</dbReference>
<comment type="caution">
    <text evidence="1">The sequence shown here is derived from an EMBL/GenBank/DDBJ whole genome shotgun (WGS) entry which is preliminary data.</text>
</comment>
<evidence type="ECO:0000313" key="1">
    <source>
        <dbReference type="EMBL" id="PWG04984.1"/>
    </source>
</evidence>
<dbReference type="EMBL" id="QFFG01000004">
    <property type="protein sequence ID" value="PWG04984.1"/>
    <property type="molecule type" value="Genomic_DNA"/>
</dbReference>
<protein>
    <submittedName>
        <fullName evidence="1">Uncharacterized protein</fullName>
    </submittedName>
</protein>
<dbReference type="AlphaFoldDB" id="A0A2U2J9I7"/>
<organism evidence="1 2">
    <name type="scientific">Polaribacter aquimarinus</name>
    <dbReference type="NCBI Taxonomy" id="2100726"/>
    <lineage>
        <taxon>Bacteria</taxon>
        <taxon>Pseudomonadati</taxon>
        <taxon>Bacteroidota</taxon>
        <taxon>Flavobacteriia</taxon>
        <taxon>Flavobacteriales</taxon>
        <taxon>Flavobacteriaceae</taxon>
    </lineage>
</organism>
<gene>
    <name evidence="1" type="ORF">DIS07_11000</name>
</gene>
<proteinExistence type="predicted"/>
<evidence type="ECO:0000313" key="2">
    <source>
        <dbReference type="Proteomes" id="UP000245670"/>
    </source>
</evidence>
<sequence>MTPKSKSKWYLLPFVLLFINLNSLAQIYNINDFSVNANTILTDVCNFYDSVIYIKNYKNLLVSLQSTEASSFNFKSIETKKQTTCSFNKLFVSDLEILTNSNSKSNTKNVVDLNEIYITLVTEKNTNINDPTNLTDIDGDVLTIGDVDYRVTHLSGTPLIVKIIQNPISKILYYRLSKELNRIQS</sequence>
<accession>A0A2U2J9I7</accession>
<dbReference type="Proteomes" id="UP000245670">
    <property type="component" value="Unassembled WGS sequence"/>
</dbReference>
<keyword evidence="2" id="KW-1185">Reference proteome</keyword>